<reference evidence="1" key="1">
    <citation type="journal article" date="2000" name="Biosci. Biotechnol. Biochem.">
        <title>A Novel Lantibiotic, Nukacin ISK-1, of Staphylococcus warneri ISK-1: Cloning of the Structural Gene and Identification of the Structure.</title>
        <authorList>
            <person name="Sashihara T."/>
            <person name="Kimura H."/>
            <person name="Higuchi T."/>
            <person name="Adachi A."/>
            <person name="Matsusaki H."/>
            <person name="Sonomoto K."/>
            <person name="Ishizaki A."/>
        </authorList>
    </citation>
    <scope>NUCLEOTIDE SEQUENCE</scope>
    <source>
        <strain evidence="1">ISK-1</strain>
        <plasmid evidence="1">pPI-1</plasmid>
    </source>
</reference>
<sequence>MDKKLVLDIAYNYVITVARSKPYNIQMKAILNEFNNKSIDINSYIKTFENFINNNEAFICKDFVYKNNLATYRKFYIVSPSLYLYYTYQTFELYFDIIPKNNIFNYSHIDIFYSGIVNEDFKAIKKNCDFNNQYEEYKNKQAEYKNNYVLITDIANFFDSINVDALLSKCNSLVFSYRGKDAINNLKDLFMEFNIASLPQLHYSIASSLLSQIYLVDMTRKADQLLQQNNWCGVRFVDDFCINLNKKFTYKDINKFLHEYSNLLYKESLNLNLSKTKRLTPKNFEKLISTNKDKSGYDENIKSIEEYLNIKKGKYSVNDSIKKKANSLLEDAGNEFMKFIVEVKKIYKSYGLDIKRYNKKVDKYFSINKEDSSKVIKHFIFNQEWKKEISKIDLKTIIECKELIYFDPMNFTILYCLIHSYLNISNNSHFDKFNNFYDAPLRNLMIFEQLTIQGFVSKQEFHKVKNSFQEIDKNAALFFEKYIFK</sequence>
<proteinExistence type="predicted"/>
<evidence type="ECO:0000313" key="1">
    <source>
        <dbReference type="EMBL" id="BAD00996.1"/>
    </source>
</evidence>
<keyword evidence="1" id="KW-0614">Plasmid</keyword>
<organism evidence="1">
    <name type="scientific">Staphylococcus warneri</name>
    <dbReference type="NCBI Taxonomy" id="1292"/>
    <lineage>
        <taxon>Bacteria</taxon>
        <taxon>Bacillati</taxon>
        <taxon>Bacillota</taxon>
        <taxon>Bacilli</taxon>
        <taxon>Bacillales</taxon>
        <taxon>Staphylococcaceae</taxon>
        <taxon>Staphylococcus</taxon>
    </lineage>
</organism>
<dbReference type="RefSeq" id="WP_011152940.1">
    <property type="nucleotide sequence ID" value="NC_005207.3"/>
</dbReference>
<dbReference type="CDD" id="cd01646">
    <property type="entry name" value="RT_Bac_retron_I"/>
    <property type="match status" value="1"/>
</dbReference>
<reference evidence="1" key="2">
    <citation type="journal article" date="2004" name="Biosci. Biotechnol. Biochem.">
        <title>Characterization of a Gene Cluster of Staphylococcus warneri ISK-1 Encoding the Biosynthesis of and Immunity to the Lantibiotic, Nukacin ISK-1.</title>
        <authorList>
            <person name="Aso Y."/>
            <person name="Sashihara T."/>
            <person name="Nagao J."/>
            <person name="Kanemasa Y."/>
            <person name="Koga H."/>
            <person name="Hashimoto T."/>
            <person name="Higuchi T."/>
            <person name="Adachi A."/>
            <person name="Nomiyama H."/>
            <person name="Ishizaki A."/>
            <person name="Nakayama J."/>
            <person name="Sonomoto K."/>
        </authorList>
    </citation>
    <scope>NUCLEOTIDE SEQUENCE</scope>
    <source>
        <strain evidence="1">ISK-1</strain>
        <plasmid evidence="1">pPI-1</plasmid>
    </source>
</reference>
<evidence type="ECO:0008006" key="2">
    <source>
        <dbReference type="Google" id="ProtNLM"/>
    </source>
</evidence>
<name>Q75V29_STAWA</name>
<geneLocation type="plasmid" evidence="1">
    <name>pPI-1</name>
</geneLocation>
<dbReference type="EMBL" id="AB125341">
    <property type="protein sequence ID" value="BAD00996.1"/>
    <property type="molecule type" value="Genomic_DNA"/>
</dbReference>
<reference evidence="1" key="3">
    <citation type="journal article" date="2005" name="Plasmid">
        <title>Description of complete DNA sequence of two plasmids from the nukacin ISK-1 producer, Staphylococcus warneri ISK-1.</title>
        <authorList>
            <person name="Aso Y."/>
            <person name="Koga H."/>
            <person name="Sashihara T."/>
            <person name="Nagao J."/>
            <person name="Kanemasa Y."/>
            <person name="Nakayama J."/>
            <person name="Sonomoto K."/>
        </authorList>
    </citation>
    <scope>NUCLEOTIDE SEQUENCE</scope>
    <source>
        <strain evidence="1">ISK-1</strain>
        <plasmid evidence="1">pPI-1</plasmid>
    </source>
</reference>
<dbReference type="AlphaFoldDB" id="Q75V29"/>
<accession>Q75V29</accession>
<protein>
    <recommendedName>
        <fullName evidence="2">RNA-directed DNA polymerase</fullName>
    </recommendedName>
</protein>